<organism evidence="2 3">
    <name type="scientific">Olivibacter domesticus</name>
    <name type="common">Pseudosphingobacterium domesticum</name>
    <dbReference type="NCBI Taxonomy" id="407022"/>
    <lineage>
        <taxon>Bacteria</taxon>
        <taxon>Pseudomonadati</taxon>
        <taxon>Bacteroidota</taxon>
        <taxon>Sphingobacteriia</taxon>
        <taxon>Sphingobacteriales</taxon>
        <taxon>Sphingobacteriaceae</taxon>
        <taxon>Olivibacter</taxon>
    </lineage>
</organism>
<dbReference type="RefSeq" id="WP_093328775.1">
    <property type="nucleotide sequence ID" value="NZ_FOAF01000007.1"/>
</dbReference>
<keyword evidence="3" id="KW-1185">Reference proteome</keyword>
<gene>
    <name evidence="2" type="ORF">SAMN05661044_04318</name>
</gene>
<dbReference type="PANTHER" id="PTHR42685">
    <property type="entry name" value="GERANYLGERANYL DIPHOSPHATE REDUCTASE"/>
    <property type="match status" value="1"/>
</dbReference>
<accession>A0A1H7VTB6</accession>
<feature type="domain" description="FAD-binding" evidence="1">
    <location>
        <begin position="4"/>
        <end position="330"/>
    </location>
</feature>
<dbReference type="InterPro" id="IPR050407">
    <property type="entry name" value="Geranylgeranyl_reductase"/>
</dbReference>
<evidence type="ECO:0000313" key="3">
    <source>
        <dbReference type="Proteomes" id="UP000199421"/>
    </source>
</evidence>
<dbReference type="OrthoDB" id="9766816at2"/>
<dbReference type="InterPro" id="IPR002938">
    <property type="entry name" value="FAD-bd"/>
</dbReference>
<evidence type="ECO:0000313" key="2">
    <source>
        <dbReference type="EMBL" id="SEM12008.1"/>
    </source>
</evidence>
<dbReference type="STRING" id="407022.SAMN05661044_04318"/>
<reference evidence="3" key="1">
    <citation type="submission" date="2016-10" db="EMBL/GenBank/DDBJ databases">
        <authorList>
            <person name="Varghese N."/>
            <person name="Submissions S."/>
        </authorList>
    </citation>
    <scope>NUCLEOTIDE SEQUENCE [LARGE SCALE GENOMIC DNA]</scope>
    <source>
        <strain evidence="3">DSM 18733</strain>
    </source>
</reference>
<evidence type="ECO:0000259" key="1">
    <source>
        <dbReference type="Pfam" id="PF01494"/>
    </source>
</evidence>
<dbReference type="Proteomes" id="UP000199421">
    <property type="component" value="Unassembled WGS sequence"/>
</dbReference>
<dbReference type="PRINTS" id="PR00420">
    <property type="entry name" value="RNGMNOXGNASE"/>
</dbReference>
<dbReference type="AlphaFoldDB" id="A0A1H7VTB6"/>
<proteinExistence type="predicted"/>
<sequence length="431" mass="48484">MEFDLIIIGGKPAGASLAARLASTGLKIAIVEKDRVMETKVVSCPLFFSSGIKLMEEIGVQENIYTLPGSQMAGASLEMSTYFRTFVKMPTESGKNYVYGLNRKVFDKALWDNLSRFSNVERLEGFAVRDILKDEKGEMIGVLGRFRGEEEQKIYGRAVVGADGRNSLVARKMEAKVTEEVSAFNTTVYYAYWENVLPYEYEGKNWIQIHTGCDGFSFILIPAGNNLTGVLVQCRHDFFEAKEGVEKWYLEKLKSYPQVYRRLISAKQVSALSGIKNVPNLYRQAYGAGWVLVGDAYHQKDSYDGQGIYDALLGAKILAKQLLAWHAGTLSWNQAMQGYDAEIYNQTHAMFQETISRLKRELFSQPSPAVIKGPMRWLLTNENYLKQFSKLLTREIAPKNWAPKSVIIKAMLKGIVGSISKSSKKDSYPIV</sequence>
<dbReference type="Gene3D" id="3.50.50.60">
    <property type="entry name" value="FAD/NAD(P)-binding domain"/>
    <property type="match status" value="1"/>
</dbReference>
<name>A0A1H7VTB6_OLID1</name>
<dbReference type="PANTHER" id="PTHR42685:SF22">
    <property type="entry name" value="CONDITIONED MEDIUM FACTOR RECEPTOR 1"/>
    <property type="match status" value="1"/>
</dbReference>
<dbReference type="GO" id="GO:0071949">
    <property type="term" value="F:FAD binding"/>
    <property type="evidence" value="ECO:0007669"/>
    <property type="project" value="InterPro"/>
</dbReference>
<dbReference type="Pfam" id="PF01494">
    <property type="entry name" value="FAD_binding_3"/>
    <property type="match status" value="1"/>
</dbReference>
<protein>
    <submittedName>
        <fullName evidence="2">2-polyprenyl-6-methoxyphenol hydroxylase</fullName>
    </submittedName>
</protein>
<dbReference type="InterPro" id="IPR036188">
    <property type="entry name" value="FAD/NAD-bd_sf"/>
</dbReference>
<dbReference type="EMBL" id="FOAF01000007">
    <property type="protein sequence ID" value="SEM12008.1"/>
    <property type="molecule type" value="Genomic_DNA"/>
</dbReference>
<dbReference type="SUPFAM" id="SSF51905">
    <property type="entry name" value="FAD/NAD(P)-binding domain"/>
    <property type="match status" value="1"/>
</dbReference>